<proteinExistence type="predicted"/>
<dbReference type="Proteomes" id="UP000228613">
    <property type="component" value="Unassembled WGS sequence"/>
</dbReference>
<protein>
    <recommendedName>
        <fullName evidence="3">PqqD family protein</fullName>
    </recommendedName>
</protein>
<sequence>MKIYKSTLISRVPSVSHQIDGKLFFLKESSDELFELNDTAAYVWKILEKPTTFSSIIDKMLDEFNVKKPSLEADLVDLLDLLYKNNVVIYSN</sequence>
<dbReference type="EMBL" id="PFCP01000035">
    <property type="protein sequence ID" value="PIR68945.1"/>
    <property type="molecule type" value="Genomic_DNA"/>
</dbReference>
<evidence type="ECO:0000313" key="2">
    <source>
        <dbReference type="Proteomes" id="UP000228613"/>
    </source>
</evidence>
<reference evidence="2" key="1">
    <citation type="submission" date="2017-09" db="EMBL/GenBank/DDBJ databases">
        <title>Depth-based differentiation of microbial function through sediment-hosted aquifers and enrichment of novel symbionts in the deep terrestrial subsurface.</title>
        <authorList>
            <person name="Probst A.J."/>
            <person name="Ladd B."/>
            <person name="Jarett J.K."/>
            <person name="Geller-Mcgrath D.E."/>
            <person name="Sieber C.M.K."/>
            <person name="Emerson J.B."/>
            <person name="Anantharaman K."/>
            <person name="Thomas B.C."/>
            <person name="Malmstrom R."/>
            <person name="Stieglmeier M."/>
            <person name="Klingl A."/>
            <person name="Woyke T."/>
            <person name="Ryan C.M."/>
            <person name="Banfield J.F."/>
        </authorList>
    </citation>
    <scope>NUCLEOTIDE SEQUENCE [LARGE SCALE GENOMIC DNA]</scope>
</reference>
<accession>A0A2J0JHZ4</accession>
<dbReference type="Gene3D" id="1.10.10.1150">
    <property type="entry name" value="Coenzyme PQQ synthesis protein D (PqqD)"/>
    <property type="match status" value="1"/>
</dbReference>
<dbReference type="InterPro" id="IPR041881">
    <property type="entry name" value="PqqD_sf"/>
</dbReference>
<evidence type="ECO:0000313" key="1">
    <source>
        <dbReference type="EMBL" id="PIR68945.1"/>
    </source>
</evidence>
<evidence type="ECO:0008006" key="3">
    <source>
        <dbReference type="Google" id="ProtNLM"/>
    </source>
</evidence>
<name>A0A2J0JHZ4_9BACT</name>
<dbReference type="InterPro" id="IPR008792">
    <property type="entry name" value="PQQD"/>
</dbReference>
<comment type="caution">
    <text evidence="1">The sequence shown here is derived from an EMBL/GenBank/DDBJ whole genome shotgun (WGS) entry which is preliminary data.</text>
</comment>
<dbReference type="AlphaFoldDB" id="A0A2J0JHZ4"/>
<gene>
    <name evidence="1" type="ORF">COU48_01310</name>
</gene>
<organism evidence="1 2">
    <name type="scientific">Candidatus Nomurabacteria bacterium CG10_big_fil_rev_8_21_14_0_10_03_31_7</name>
    <dbReference type="NCBI Taxonomy" id="1974730"/>
    <lineage>
        <taxon>Bacteria</taxon>
        <taxon>Candidatus Nomuraibacteriota</taxon>
    </lineage>
</organism>
<dbReference type="Pfam" id="PF05402">
    <property type="entry name" value="PqqD"/>
    <property type="match status" value="1"/>
</dbReference>